<accession>X7ZYB1</accession>
<comment type="caution">
    <text evidence="1">The sequence shown here is derived from an EMBL/GenBank/DDBJ whole genome shotgun (WGS) entry which is preliminary data.</text>
</comment>
<gene>
    <name evidence="1" type="ORF">I553_3514</name>
</gene>
<dbReference type="AlphaFoldDB" id="X7ZYB1"/>
<proteinExistence type="predicted"/>
<organism evidence="1">
    <name type="scientific">Mycobacterium xenopi 4042</name>
    <dbReference type="NCBI Taxonomy" id="1299334"/>
    <lineage>
        <taxon>Bacteria</taxon>
        <taxon>Bacillati</taxon>
        <taxon>Actinomycetota</taxon>
        <taxon>Actinomycetes</taxon>
        <taxon>Mycobacteriales</taxon>
        <taxon>Mycobacteriaceae</taxon>
        <taxon>Mycobacterium</taxon>
    </lineage>
</organism>
<reference evidence="1" key="1">
    <citation type="submission" date="2014-01" db="EMBL/GenBank/DDBJ databases">
        <authorList>
            <person name="Brown-Elliot B."/>
            <person name="Wallace R."/>
            <person name="Lenaerts A."/>
            <person name="Ordway D."/>
            <person name="DeGroote M.A."/>
            <person name="Parker T."/>
            <person name="Sizemore C."/>
            <person name="Tallon L.J."/>
            <person name="Sadzewicz L.K."/>
            <person name="Sengamalay N."/>
            <person name="Fraser C.M."/>
            <person name="Hine E."/>
            <person name="Shefchek K.A."/>
            <person name="Das S.P."/>
            <person name="Tettelin H."/>
        </authorList>
    </citation>
    <scope>NUCLEOTIDE SEQUENCE [LARGE SCALE GENOMIC DNA]</scope>
    <source>
        <strain evidence="1">4042</strain>
    </source>
</reference>
<sequence length="65" mass="7444">MCWQLASMVAAIGYWCAHRVIEESCQVRRTRFHVANVNRLGAVPRRCSLWGRGDSRLRASPRVAM</sequence>
<name>X7ZYB1_MYCXE</name>
<evidence type="ECO:0000313" key="1">
    <source>
        <dbReference type="EMBL" id="EUA24026.1"/>
    </source>
</evidence>
<dbReference type="EMBL" id="JAOB01000068">
    <property type="protein sequence ID" value="EUA24026.1"/>
    <property type="molecule type" value="Genomic_DNA"/>
</dbReference>
<protein>
    <submittedName>
        <fullName evidence="1">Uncharacterized protein</fullName>
    </submittedName>
</protein>